<name>A0ABM8ANC6_9BACT</name>
<dbReference type="PANTHER" id="PTHR11863">
    <property type="entry name" value="STEROL DESATURASE"/>
    <property type="match status" value="1"/>
</dbReference>
<accession>A0ABM8ANC6</accession>
<feature type="transmembrane region" description="Helical" evidence="5">
    <location>
        <begin position="81"/>
        <end position="100"/>
    </location>
</feature>
<organism evidence="7 8">
    <name type="scientific">Pseudodesulfovibrio portus</name>
    <dbReference type="NCBI Taxonomy" id="231439"/>
    <lineage>
        <taxon>Bacteria</taxon>
        <taxon>Pseudomonadati</taxon>
        <taxon>Thermodesulfobacteriota</taxon>
        <taxon>Desulfovibrionia</taxon>
        <taxon>Desulfovibrionales</taxon>
        <taxon>Desulfovibrionaceae</taxon>
    </lineage>
</organism>
<evidence type="ECO:0000313" key="8">
    <source>
        <dbReference type="Proteomes" id="UP001061361"/>
    </source>
</evidence>
<feature type="domain" description="Fatty acid hydroxylase" evidence="6">
    <location>
        <begin position="88"/>
        <end position="224"/>
    </location>
</feature>
<evidence type="ECO:0000256" key="2">
    <source>
        <dbReference type="ARBA" id="ARBA00022692"/>
    </source>
</evidence>
<dbReference type="InterPro" id="IPR050307">
    <property type="entry name" value="Sterol_Desaturase_Related"/>
</dbReference>
<feature type="transmembrane region" description="Helical" evidence="5">
    <location>
        <begin position="46"/>
        <end position="69"/>
    </location>
</feature>
<evidence type="ECO:0000313" key="7">
    <source>
        <dbReference type="EMBL" id="BDQ32888.1"/>
    </source>
</evidence>
<evidence type="ECO:0000256" key="4">
    <source>
        <dbReference type="ARBA" id="ARBA00023136"/>
    </source>
</evidence>
<sequence length="260" mass="29344">MSPETAIRLGSFLGMLMIMGMAETVWPRRAPTAPKGKRWLSNLSVLALSTLLIRLLVPFIPTGVALYAAENGIGLLNAVALPHWAAIVISVLLLDMVIYWQHVAFHRIPVLWRIHRMHHADTDIDASTGIRFHPIEFILSMGLKLSVILVLGPPVIGVIAFEVLLNGCAVFNHANVRLPITLDKWLRLIVVTPDQHRVHHSTSPKEFNMNYGFNLPWWDRLFHTYKPQPDLGHQGMKIGLNIFRDPVFLGLGRMLTIPFR</sequence>
<evidence type="ECO:0000259" key="6">
    <source>
        <dbReference type="Pfam" id="PF04116"/>
    </source>
</evidence>
<dbReference type="InterPro" id="IPR006694">
    <property type="entry name" value="Fatty_acid_hydroxylase"/>
</dbReference>
<protein>
    <recommendedName>
        <fullName evidence="6">Fatty acid hydroxylase domain-containing protein</fullName>
    </recommendedName>
</protein>
<dbReference type="Pfam" id="PF04116">
    <property type="entry name" value="FA_hydroxylase"/>
    <property type="match status" value="1"/>
</dbReference>
<evidence type="ECO:0000256" key="3">
    <source>
        <dbReference type="ARBA" id="ARBA00022989"/>
    </source>
</evidence>
<keyword evidence="2 5" id="KW-0812">Transmembrane</keyword>
<feature type="transmembrane region" description="Helical" evidence="5">
    <location>
        <begin position="6"/>
        <end position="26"/>
    </location>
</feature>
<evidence type="ECO:0000256" key="1">
    <source>
        <dbReference type="ARBA" id="ARBA00004370"/>
    </source>
</evidence>
<dbReference type="RefSeq" id="WP_264982948.1">
    <property type="nucleotide sequence ID" value="NZ_AP026708.1"/>
</dbReference>
<reference evidence="7" key="1">
    <citation type="submission" date="2022-08" db="EMBL/GenBank/DDBJ databases">
        <title>Genome Sequence of the sulphate-reducing bacterium, Pseudodesulfovibrio portus JCM14722.</title>
        <authorList>
            <person name="Kondo R."/>
            <person name="Kataoka T."/>
        </authorList>
    </citation>
    <scope>NUCLEOTIDE SEQUENCE</scope>
    <source>
        <strain evidence="7">JCM 14722</strain>
    </source>
</reference>
<proteinExistence type="predicted"/>
<dbReference type="Proteomes" id="UP001061361">
    <property type="component" value="Chromosome"/>
</dbReference>
<keyword evidence="4 5" id="KW-0472">Membrane</keyword>
<comment type="subcellular location">
    <subcellularLocation>
        <location evidence="1">Membrane</location>
    </subcellularLocation>
</comment>
<gene>
    <name evidence="7" type="ORF">JCM14722_04300</name>
</gene>
<dbReference type="EMBL" id="AP026708">
    <property type="protein sequence ID" value="BDQ32888.1"/>
    <property type="molecule type" value="Genomic_DNA"/>
</dbReference>
<keyword evidence="8" id="KW-1185">Reference proteome</keyword>
<keyword evidence="3 5" id="KW-1133">Transmembrane helix</keyword>
<feature type="transmembrane region" description="Helical" evidence="5">
    <location>
        <begin position="145"/>
        <end position="165"/>
    </location>
</feature>
<evidence type="ECO:0000256" key="5">
    <source>
        <dbReference type="SAM" id="Phobius"/>
    </source>
</evidence>